<comment type="caution">
    <text evidence="7">The sequence shown here is derived from an EMBL/GenBank/DDBJ whole genome shotgun (WGS) entry which is preliminary data.</text>
</comment>
<feature type="region of interest" description="Disordered" evidence="5">
    <location>
        <begin position="1"/>
        <end position="72"/>
    </location>
</feature>
<feature type="domain" description="C-CAP/cofactor C-like" evidence="6">
    <location>
        <begin position="329"/>
        <end position="467"/>
    </location>
</feature>
<dbReference type="AlphaFoldDB" id="A0A1D2N8F2"/>
<dbReference type="InterPro" id="IPR028417">
    <property type="entry name" value="CAP_CS_C"/>
</dbReference>
<comment type="similarity">
    <text evidence="2">Belongs to the CAP family.</text>
</comment>
<dbReference type="GO" id="GO:0005886">
    <property type="term" value="C:plasma membrane"/>
    <property type="evidence" value="ECO:0007669"/>
    <property type="project" value="UniProtKB-SubCell"/>
</dbReference>
<feature type="compositionally biased region" description="Polar residues" evidence="5">
    <location>
        <begin position="56"/>
        <end position="65"/>
    </location>
</feature>
<evidence type="ECO:0000256" key="3">
    <source>
        <dbReference type="ARBA" id="ARBA00022475"/>
    </source>
</evidence>
<dbReference type="GO" id="GO:0000902">
    <property type="term" value="P:cell morphogenesis"/>
    <property type="evidence" value="ECO:0007669"/>
    <property type="project" value="TreeGrafter"/>
</dbReference>
<evidence type="ECO:0000256" key="2">
    <source>
        <dbReference type="ARBA" id="ARBA00007659"/>
    </source>
</evidence>
<name>A0A1D2N8F2_ORCCI</name>
<accession>A0A1D2N8F2</accession>
<dbReference type="Gene3D" id="1.25.40.330">
    <property type="entry name" value="Adenylate cyclase-associated CAP, N-terminal domain"/>
    <property type="match status" value="1"/>
</dbReference>
<gene>
    <name evidence="7" type="ORF">Ocin01_05148</name>
</gene>
<keyword evidence="4" id="KW-0472">Membrane</keyword>
<evidence type="ECO:0000313" key="7">
    <source>
        <dbReference type="EMBL" id="ODN01532.1"/>
    </source>
</evidence>
<dbReference type="SUPFAM" id="SSF69340">
    <property type="entry name" value="C-terminal domain of adenylylcyclase associated protein"/>
    <property type="match status" value="1"/>
</dbReference>
<dbReference type="GO" id="GO:0019933">
    <property type="term" value="P:cAMP-mediated signaling"/>
    <property type="evidence" value="ECO:0007669"/>
    <property type="project" value="TreeGrafter"/>
</dbReference>
<dbReference type="PROSITE" id="PS51329">
    <property type="entry name" value="C_CAP_COFACTOR_C"/>
    <property type="match status" value="1"/>
</dbReference>
<dbReference type="Pfam" id="PF08603">
    <property type="entry name" value="CAP_C"/>
    <property type="match status" value="1"/>
</dbReference>
<evidence type="ECO:0000256" key="1">
    <source>
        <dbReference type="ARBA" id="ARBA00004202"/>
    </source>
</evidence>
<dbReference type="PROSITE" id="PS01089">
    <property type="entry name" value="CAP_2"/>
    <property type="match status" value="1"/>
</dbReference>
<dbReference type="OMA" id="KSQQTHK"/>
<dbReference type="FunFam" id="1.25.40.330:FF:000001">
    <property type="entry name" value="Adenylyl cyclase-associated protein"/>
    <property type="match status" value="1"/>
</dbReference>
<reference evidence="7 8" key="1">
    <citation type="journal article" date="2016" name="Genome Biol. Evol.">
        <title>Gene Family Evolution Reflects Adaptation to Soil Environmental Stressors in the Genome of the Collembolan Orchesella cincta.</title>
        <authorList>
            <person name="Faddeeva-Vakhrusheva A."/>
            <person name="Derks M.F."/>
            <person name="Anvar S.Y."/>
            <person name="Agamennone V."/>
            <person name="Suring W."/>
            <person name="Smit S."/>
            <person name="van Straalen N.M."/>
            <person name="Roelofs D."/>
        </authorList>
    </citation>
    <scope>NUCLEOTIDE SEQUENCE [LARGE SCALE GENOMIC DNA]</scope>
    <source>
        <tissue evidence="7">Mixed pool</tissue>
    </source>
</reference>
<dbReference type="Proteomes" id="UP000094527">
    <property type="component" value="Unassembled WGS sequence"/>
</dbReference>
<sequence>MSNESKSTPEYGRLRNFWQSKSESTTDGAPKSAVKPTGNGIESRTNGHSSSSSSSKTDGFNSRKSSMGDDITPAVSEFDQDILTSSLAEFLQAAEKLGGEVAEHGRLVQKAFNAQRNFLLTATKFAKPSDAEFQNLLTATANSITEIQQFRESRRSSPFFNHLSGVSESIPALAWVTVAPTPAPYIKEMNDAGQFYTNRVLKDFKDKPGHAEWAKSWVGTLTALQTHVRKHHTTGLVWGKLPMAGAPAGGPPPPPPPPAFEMPNLEDLQVSDDRAQLFAELRKGEDITKGLKKVTSEMQTHKNPTLRTAGVVPATGKAPVTNGQGPKAPVAKPPKLVLEGKKWVVEYQIGQKDLKIEQVELNQVIYIFGCKDSTLQIKGKLNSIVVDSCVKCAIVFDSLLASVEFVNCRDCQMQVMGTVPTITIDKVDGLQMYLNKDSLNVEIVSAKSSALNVMVPKADGDFAEHPVPEQFKTTIGQKGLITTATESV</sequence>
<dbReference type="InterPro" id="IPR053950">
    <property type="entry name" value="CAP_N"/>
</dbReference>
<dbReference type="InterPro" id="IPR016098">
    <property type="entry name" value="CAP/MinC_C"/>
</dbReference>
<dbReference type="GO" id="GO:0008179">
    <property type="term" value="F:adenylate cyclase binding"/>
    <property type="evidence" value="ECO:0007669"/>
    <property type="project" value="TreeGrafter"/>
</dbReference>
<evidence type="ECO:0000256" key="5">
    <source>
        <dbReference type="SAM" id="MobiDB-lite"/>
    </source>
</evidence>
<dbReference type="GO" id="GO:0005737">
    <property type="term" value="C:cytoplasm"/>
    <property type="evidence" value="ECO:0007669"/>
    <property type="project" value="TreeGrafter"/>
</dbReference>
<organism evidence="7 8">
    <name type="scientific">Orchesella cincta</name>
    <name type="common">Springtail</name>
    <name type="synonym">Podura cincta</name>
    <dbReference type="NCBI Taxonomy" id="48709"/>
    <lineage>
        <taxon>Eukaryota</taxon>
        <taxon>Metazoa</taxon>
        <taxon>Ecdysozoa</taxon>
        <taxon>Arthropoda</taxon>
        <taxon>Hexapoda</taxon>
        <taxon>Collembola</taxon>
        <taxon>Entomobryomorpha</taxon>
        <taxon>Entomobryoidea</taxon>
        <taxon>Orchesellidae</taxon>
        <taxon>Orchesellinae</taxon>
        <taxon>Orchesella</taxon>
    </lineage>
</organism>
<dbReference type="InterPro" id="IPR017901">
    <property type="entry name" value="C-CAP_CF_C-like"/>
</dbReference>
<comment type="subcellular location">
    <subcellularLocation>
        <location evidence="1">Cell membrane</location>
        <topology evidence="1">Peripheral membrane protein</topology>
    </subcellularLocation>
</comment>
<dbReference type="FunFam" id="2.160.20.70:FF:000001">
    <property type="entry name" value="Adenylyl cyclase-associated protein"/>
    <property type="match status" value="1"/>
</dbReference>
<keyword evidence="3" id="KW-1003">Cell membrane</keyword>
<protein>
    <submittedName>
        <fullName evidence="7">Adenylyl cyclase-associated protein 2</fullName>
    </submittedName>
</protein>
<dbReference type="InterPro" id="IPR001837">
    <property type="entry name" value="Adenylate_cyclase-assoc_CAP"/>
</dbReference>
<dbReference type="Pfam" id="PF21938">
    <property type="entry name" value="CAP_N"/>
    <property type="match status" value="1"/>
</dbReference>
<evidence type="ECO:0000259" key="6">
    <source>
        <dbReference type="PROSITE" id="PS51329"/>
    </source>
</evidence>
<dbReference type="EMBL" id="LJIJ01000148">
    <property type="protein sequence ID" value="ODN01532.1"/>
    <property type="molecule type" value="Genomic_DNA"/>
</dbReference>
<dbReference type="STRING" id="48709.A0A1D2N8F2"/>
<dbReference type="InterPro" id="IPR036222">
    <property type="entry name" value="CAP_N_sf"/>
</dbReference>
<feature type="compositionally biased region" description="Polar residues" evidence="5">
    <location>
        <begin position="17"/>
        <end position="27"/>
    </location>
</feature>
<evidence type="ECO:0000313" key="8">
    <source>
        <dbReference type="Proteomes" id="UP000094527"/>
    </source>
</evidence>
<dbReference type="InterPro" id="IPR006599">
    <property type="entry name" value="CARP_motif"/>
</dbReference>
<dbReference type="InterPro" id="IPR036223">
    <property type="entry name" value="CAP_C_sf"/>
</dbReference>
<dbReference type="OrthoDB" id="1601at2759"/>
<proteinExistence type="inferred from homology"/>
<dbReference type="GO" id="GO:0003779">
    <property type="term" value="F:actin binding"/>
    <property type="evidence" value="ECO:0007669"/>
    <property type="project" value="InterPro"/>
</dbReference>
<dbReference type="PANTHER" id="PTHR10652:SF0">
    <property type="entry name" value="ADENYLYL CYCLASE-ASSOCIATED PROTEIN"/>
    <property type="match status" value="1"/>
</dbReference>
<dbReference type="InterPro" id="IPR013912">
    <property type="entry name" value="Adenylate_cyclase-assoc_CAP_C"/>
</dbReference>
<dbReference type="Gene3D" id="2.160.20.70">
    <property type="match status" value="1"/>
</dbReference>
<dbReference type="GO" id="GO:0007015">
    <property type="term" value="P:actin filament organization"/>
    <property type="evidence" value="ECO:0007669"/>
    <property type="project" value="TreeGrafter"/>
</dbReference>
<keyword evidence="8" id="KW-1185">Reference proteome</keyword>
<dbReference type="SMART" id="SM00673">
    <property type="entry name" value="CARP"/>
    <property type="match status" value="2"/>
</dbReference>
<evidence type="ECO:0000256" key="4">
    <source>
        <dbReference type="ARBA" id="ARBA00023136"/>
    </source>
</evidence>
<dbReference type="SUPFAM" id="SSF101278">
    <property type="entry name" value="N-terminal domain of adenylylcyclase associated protein, CAP"/>
    <property type="match status" value="1"/>
</dbReference>
<dbReference type="PANTHER" id="PTHR10652">
    <property type="entry name" value="ADENYLYL CYCLASE-ASSOCIATED PROTEIN"/>
    <property type="match status" value="1"/>
</dbReference>